<proteinExistence type="predicted"/>
<organism evidence="1 2">
    <name type="scientific">Butyricimonas virosa</name>
    <dbReference type="NCBI Taxonomy" id="544645"/>
    <lineage>
        <taxon>Bacteria</taxon>
        <taxon>Pseudomonadati</taxon>
        <taxon>Bacteroidota</taxon>
        <taxon>Bacteroidia</taxon>
        <taxon>Bacteroidales</taxon>
        <taxon>Odoribacteraceae</taxon>
        <taxon>Butyricimonas</taxon>
    </lineage>
</organism>
<protein>
    <submittedName>
        <fullName evidence="1">Uncharacterized protein</fullName>
    </submittedName>
</protein>
<reference evidence="1" key="1">
    <citation type="journal article" date="2021" name="PeerJ">
        <title>Extensive microbial diversity within the chicken gut microbiome revealed by metagenomics and culture.</title>
        <authorList>
            <person name="Gilroy R."/>
            <person name="Ravi A."/>
            <person name="Getino M."/>
            <person name="Pursley I."/>
            <person name="Horton D.L."/>
            <person name="Alikhan N.F."/>
            <person name="Baker D."/>
            <person name="Gharbi K."/>
            <person name="Hall N."/>
            <person name="Watson M."/>
            <person name="Adriaenssens E.M."/>
            <person name="Foster-Nyarko E."/>
            <person name="Jarju S."/>
            <person name="Secka A."/>
            <person name="Antonio M."/>
            <person name="Oren A."/>
            <person name="Chaudhuri R.R."/>
            <person name="La Ragione R."/>
            <person name="Hildebrand F."/>
            <person name="Pallen M.J."/>
        </authorList>
    </citation>
    <scope>NUCLEOTIDE SEQUENCE</scope>
    <source>
        <strain evidence="1">6966</strain>
    </source>
</reference>
<reference evidence="1" key="2">
    <citation type="submission" date="2021-09" db="EMBL/GenBank/DDBJ databases">
        <authorList>
            <person name="Gilroy R."/>
        </authorList>
    </citation>
    <scope>NUCLEOTIDE SEQUENCE</scope>
    <source>
        <strain evidence="1">6966</strain>
    </source>
</reference>
<dbReference type="EMBL" id="DYVS01000253">
    <property type="protein sequence ID" value="HJF71758.1"/>
    <property type="molecule type" value="Genomic_DNA"/>
</dbReference>
<evidence type="ECO:0000313" key="2">
    <source>
        <dbReference type="Proteomes" id="UP000742098"/>
    </source>
</evidence>
<name>A0A921H6K1_9BACT</name>
<dbReference type="AlphaFoldDB" id="A0A921H6K1"/>
<evidence type="ECO:0000313" key="1">
    <source>
        <dbReference type="EMBL" id="HJF71758.1"/>
    </source>
</evidence>
<accession>A0A921H6K1</accession>
<comment type="caution">
    <text evidence="1">The sequence shown here is derived from an EMBL/GenBank/DDBJ whole genome shotgun (WGS) entry which is preliminary data.</text>
</comment>
<dbReference type="Proteomes" id="UP000742098">
    <property type="component" value="Unassembled WGS sequence"/>
</dbReference>
<sequence length="310" mass="35135">MKKTNSNMLQCQIEICTREKVENGYFIKTEIKPVIIAVIPDLTKLPKKDKLAREVLNDELLEKDDPKHFCKAELFYSEGIELIDLNGNPIPKDTPDVLVMVGSIKEQRIIKAIHAQNLSSIAKGDEQKIITNVVIKEFSTVEECTKYMGVNNILDRTMKASEKVALASRHNDKIEEIARVGEAEGVNINIVIKTCSGGNMITTTQWNDMVRGKQIELPEIDLETGKKIISRLKELCNKEKQGINRFCRIYFPIVNTKNEEMFSLDERLQTTLNILGKLSPTDLTNESETGDIKTLVETAWEEITNPARQE</sequence>
<gene>
    <name evidence="1" type="ORF">K8V05_13475</name>
</gene>